<sequence length="65" mass="7625">MKTHIKFEYGGIIIDTIVANILPPIGTRVHIKDEKYIVERYNLIVKEFQDHHYEIEVSKAWTVNG</sequence>
<keyword evidence="2" id="KW-1185">Reference proteome</keyword>
<gene>
    <name evidence="1" type="ORF">Ab1vBOLIVR5_gp62c</name>
</gene>
<accession>A0A858MUW6</accession>
<dbReference type="Proteomes" id="UP000671873">
    <property type="component" value="Segment"/>
</dbReference>
<evidence type="ECO:0000313" key="1">
    <source>
        <dbReference type="EMBL" id="QIW87710.1"/>
    </source>
</evidence>
<evidence type="ECO:0000313" key="2">
    <source>
        <dbReference type="Proteomes" id="UP000671873"/>
    </source>
</evidence>
<protein>
    <submittedName>
        <fullName evidence="1">Uncharacterized protein</fullName>
    </submittedName>
</protein>
<organism evidence="1 2">
    <name type="scientific">Agrobacterium phage OLIVR5</name>
    <dbReference type="NCBI Taxonomy" id="2723773"/>
    <lineage>
        <taxon>Viruses</taxon>
        <taxon>Duplodnaviria</taxon>
        <taxon>Heunggongvirae</taxon>
        <taxon>Uroviricota</taxon>
        <taxon>Caudoviricetes</taxon>
        <taxon>Pootjesviridae</taxon>
        <taxon>Heverleevirus</taxon>
        <taxon>Heverleevirus OLIVR5</taxon>
    </lineage>
</organism>
<reference evidence="1 2" key="1">
    <citation type="submission" date="2020-03" db="EMBL/GenBank/DDBJ databases">
        <authorList>
            <person name="Holtappels D."/>
            <person name="Bomans J.P.J."/>
            <person name="Lavigne R."/>
            <person name="Wagemans J."/>
        </authorList>
    </citation>
    <scope>NUCLEOTIDE SEQUENCE [LARGE SCALE GENOMIC DNA]</scope>
    <source>
        <strain evidence="1 2">OLIVR5</strain>
    </source>
</reference>
<proteinExistence type="predicted"/>
<dbReference type="EMBL" id="MT234342">
    <property type="protein sequence ID" value="QIW87710.1"/>
    <property type="molecule type" value="Genomic_DNA"/>
</dbReference>
<name>A0A858MUW6_9CAUD</name>